<dbReference type="STRING" id="44941.A0A397UFE5"/>
<reference evidence="2 3" key="1">
    <citation type="submission" date="2018-06" db="EMBL/GenBank/DDBJ databases">
        <title>Comparative genomics reveals the genomic features of Rhizophagus irregularis, R. cerebriforme, R. diaphanum and Gigaspora rosea, and their symbiotic lifestyle signature.</title>
        <authorList>
            <person name="Morin E."/>
            <person name="San Clemente H."/>
            <person name="Chen E.C.H."/>
            <person name="De La Providencia I."/>
            <person name="Hainaut M."/>
            <person name="Kuo A."/>
            <person name="Kohler A."/>
            <person name="Murat C."/>
            <person name="Tang N."/>
            <person name="Roy S."/>
            <person name="Loubradou J."/>
            <person name="Henrissat B."/>
            <person name="Grigoriev I.V."/>
            <person name="Corradi N."/>
            <person name="Roux C."/>
            <person name="Martin F.M."/>
        </authorList>
    </citation>
    <scope>NUCLEOTIDE SEQUENCE [LARGE SCALE GENOMIC DNA]</scope>
    <source>
        <strain evidence="2 3">DAOM 194757</strain>
    </source>
</reference>
<keyword evidence="3" id="KW-1185">Reference proteome</keyword>
<dbReference type="AlphaFoldDB" id="A0A397UFE5"/>
<keyword evidence="1" id="KW-0175">Coiled coil</keyword>
<comment type="caution">
    <text evidence="2">The sequence shown here is derived from an EMBL/GenBank/DDBJ whole genome shotgun (WGS) entry which is preliminary data.</text>
</comment>
<feature type="coiled-coil region" evidence="1">
    <location>
        <begin position="2"/>
        <end position="164"/>
    </location>
</feature>
<dbReference type="SUPFAM" id="SSF57997">
    <property type="entry name" value="Tropomyosin"/>
    <property type="match status" value="1"/>
</dbReference>
<evidence type="ECO:0000256" key="1">
    <source>
        <dbReference type="SAM" id="Coils"/>
    </source>
</evidence>
<protein>
    <submittedName>
        <fullName evidence="2">Uncharacterized protein</fullName>
    </submittedName>
</protein>
<dbReference type="Gene3D" id="1.10.287.1490">
    <property type="match status" value="1"/>
</dbReference>
<gene>
    <name evidence="2" type="ORF">C2G38_1981954</name>
</gene>
<name>A0A397UFE5_9GLOM</name>
<organism evidence="2 3">
    <name type="scientific">Gigaspora rosea</name>
    <dbReference type="NCBI Taxonomy" id="44941"/>
    <lineage>
        <taxon>Eukaryota</taxon>
        <taxon>Fungi</taxon>
        <taxon>Fungi incertae sedis</taxon>
        <taxon>Mucoromycota</taxon>
        <taxon>Glomeromycotina</taxon>
        <taxon>Glomeromycetes</taxon>
        <taxon>Diversisporales</taxon>
        <taxon>Gigasporaceae</taxon>
        <taxon>Gigaspora</taxon>
    </lineage>
</organism>
<dbReference type="EMBL" id="QKWP01001427">
    <property type="protein sequence ID" value="RIB09012.1"/>
    <property type="molecule type" value="Genomic_DNA"/>
</dbReference>
<accession>A0A397UFE5</accession>
<evidence type="ECO:0000313" key="3">
    <source>
        <dbReference type="Proteomes" id="UP000266673"/>
    </source>
</evidence>
<sequence>MIRDQDTRLEHAEQINDQYRNLINDLRNNIAQLSERESTNENYIKDLESKLESHNEDHNNDQLLINELKTKISQLKSTSTNSEGYIQDLEARLEESERQLIEINQTVERLENKLKEKEVAYTELKERFDQAESDQDKTLLLNELNDRDRRIALLEQKTEELSSEL</sequence>
<dbReference type="OrthoDB" id="2435471at2759"/>
<dbReference type="Proteomes" id="UP000266673">
    <property type="component" value="Unassembled WGS sequence"/>
</dbReference>
<evidence type="ECO:0000313" key="2">
    <source>
        <dbReference type="EMBL" id="RIB09012.1"/>
    </source>
</evidence>
<feature type="non-terminal residue" evidence="2">
    <location>
        <position position="165"/>
    </location>
</feature>
<proteinExistence type="predicted"/>